<proteinExistence type="predicted"/>
<sequence>MTKSLNTARWPWPAAVTLGVVALGSVAFAVSRDGSGASAAPVAVVSATASARAEGGTRLTRVGADGALIVSVAGLRCGVAAIGPADLRQRAGGEFCLADVAVENAGQEPRLFDGSAQRAVDVHGRAYATDDRSAAFLNDRVPSLLDEIPAATTVRGVLPFDVPAGTRLSALLVHESADSRGARIALN</sequence>
<name>A0ABQ3Z6L5_9ACTN</name>
<evidence type="ECO:0000259" key="2">
    <source>
        <dbReference type="Pfam" id="PF11611"/>
    </source>
</evidence>
<evidence type="ECO:0000313" key="3">
    <source>
        <dbReference type="EMBL" id="GIE05455.1"/>
    </source>
</evidence>
<dbReference type="InterPro" id="IPR029050">
    <property type="entry name" value="Immunoprotect_excell_Ig-like"/>
</dbReference>
<dbReference type="Pfam" id="PF11611">
    <property type="entry name" value="DUF4352"/>
    <property type="match status" value="1"/>
</dbReference>
<dbReference type="Proteomes" id="UP000637628">
    <property type="component" value="Unassembled WGS sequence"/>
</dbReference>
<organism evidence="3 4">
    <name type="scientific">Paractinoplanes durhamensis</name>
    <dbReference type="NCBI Taxonomy" id="113563"/>
    <lineage>
        <taxon>Bacteria</taxon>
        <taxon>Bacillati</taxon>
        <taxon>Actinomycetota</taxon>
        <taxon>Actinomycetes</taxon>
        <taxon>Micromonosporales</taxon>
        <taxon>Micromonosporaceae</taxon>
        <taxon>Paractinoplanes</taxon>
    </lineage>
</organism>
<keyword evidence="4" id="KW-1185">Reference proteome</keyword>
<dbReference type="InterPro" id="IPR029051">
    <property type="entry name" value="DUF4352"/>
</dbReference>
<feature type="domain" description="DUF4352" evidence="2">
    <location>
        <begin position="85"/>
        <end position="177"/>
    </location>
</feature>
<reference evidence="3 4" key="1">
    <citation type="submission" date="2021-01" db="EMBL/GenBank/DDBJ databases">
        <title>Whole genome shotgun sequence of Actinoplanes durhamensis NBRC 14914.</title>
        <authorList>
            <person name="Komaki H."/>
            <person name="Tamura T."/>
        </authorList>
    </citation>
    <scope>NUCLEOTIDE SEQUENCE [LARGE SCALE GENOMIC DNA]</scope>
    <source>
        <strain evidence="3 4">NBRC 14914</strain>
    </source>
</reference>
<dbReference type="RefSeq" id="WP_203733192.1">
    <property type="nucleotide sequence ID" value="NZ_BAAATX010000018.1"/>
</dbReference>
<evidence type="ECO:0000256" key="1">
    <source>
        <dbReference type="ARBA" id="ARBA00022729"/>
    </source>
</evidence>
<keyword evidence="1" id="KW-0732">Signal</keyword>
<protein>
    <recommendedName>
        <fullName evidence="2">DUF4352 domain-containing protein</fullName>
    </recommendedName>
</protein>
<dbReference type="Gene3D" id="2.60.40.1240">
    <property type="match status" value="1"/>
</dbReference>
<gene>
    <name evidence="3" type="ORF">Adu01nite_68050</name>
</gene>
<accession>A0ABQ3Z6L5</accession>
<comment type="caution">
    <text evidence="3">The sequence shown here is derived from an EMBL/GenBank/DDBJ whole genome shotgun (WGS) entry which is preliminary data.</text>
</comment>
<evidence type="ECO:0000313" key="4">
    <source>
        <dbReference type="Proteomes" id="UP000637628"/>
    </source>
</evidence>
<dbReference type="EMBL" id="BOML01000056">
    <property type="protein sequence ID" value="GIE05455.1"/>
    <property type="molecule type" value="Genomic_DNA"/>
</dbReference>